<comment type="similarity">
    <text evidence="1">Belongs to the beta type-B retroviral polymerase family. HERV class-II K(HML-2) pol subfamily.</text>
</comment>
<dbReference type="Ensembl" id="ENSMALT00000012051.1">
    <property type="protein sequence ID" value="ENSMALP00000011802.1"/>
    <property type="gene ID" value="ENSMALG00000008335.1"/>
</dbReference>
<reference evidence="4" key="1">
    <citation type="submission" date="2025-08" db="UniProtKB">
        <authorList>
            <consortium name="Ensembl"/>
        </authorList>
    </citation>
    <scope>IDENTIFICATION</scope>
</reference>
<dbReference type="InterPro" id="IPR043502">
    <property type="entry name" value="DNA/RNA_pol_sf"/>
</dbReference>
<dbReference type="PROSITE" id="PS50878">
    <property type="entry name" value="RT_POL"/>
    <property type="match status" value="1"/>
</dbReference>
<evidence type="ECO:0000313" key="5">
    <source>
        <dbReference type="Proteomes" id="UP000261600"/>
    </source>
</evidence>
<dbReference type="EC" id="3.1.26.4" evidence="2"/>
<dbReference type="InterPro" id="IPR000477">
    <property type="entry name" value="RT_dom"/>
</dbReference>
<feature type="domain" description="Reverse transcriptase" evidence="3">
    <location>
        <begin position="208"/>
        <end position="324"/>
    </location>
</feature>
<dbReference type="Pfam" id="PF00078">
    <property type="entry name" value="RVT_1"/>
    <property type="match status" value="1"/>
</dbReference>
<dbReference type="AlphaFoldDB" id="A0A3Q3JDL1"/>
<evidence type="ECO:0000313" key="4">
    <source>
        <dbReference type="Ensembl" id="ENSMALP00000011802.1"/>
    </source>
</evidence>
<dbReference type="PANTHER" id="PTHR33064:SF37">
    <property type="entry name" value="RIBONUCLEASE H"/>
    <property type="match status" value="1"/>
</dbReference>
<organism evidence="4 5">
    <name type="scientific">Monopterus albus</name>
    <name type="common">Swamp eel</name>
    <dbReference type="NCBI Taxonomy" id="43700"/>
    <lineage>
        <taxon>Eukaryota</taxon>
        <taxon>Metazoa</taxon>
        <taxon>Chordata</taxon>
        <taxon>Craniata</taxon>
        <taxon>Vertebrata</taxon>
        <taxon>Euteleostomi</taxon>
        <taxon>Actinopterygii</taxon>
        <taxon>Neopterygii</taxon>
        <taxon>Teleostei</taxon>
        <taxon>Neoteleostei</taxon>
        <taxon>Acanthomorphata</taxon>
        <taxon>Anabantaria</taxon>
        <taxon>Synbranchiformes</taxon>
        <taxon>Synbranchidae</taxon>
        <taxon>Monopterus</taxon>
    </lineage>
</organism>
<dbReference type="GO" id="GO:0004523">
    <property type="term" value="F:RNA-DNA hybrid ribonuclease activity"/>
    <property type="evidence" value="ECO:0007669"/>
    <property type="project" value="UniProtKB-EC"/>
</dbReference>
<keyword evidence="5" id="KW-1185">Reference proteome</keyword>
<evidence type="ECO:0000259" key="3">
    <source>
        <dbReference type="PROSITE" id="PS50878"/>
    </source>
</evidence>
<dbReference type="STRING" id="43700.ENSMALP00000011802"/>
<dbReference type="Proteomes" id="UP000261600">
    <property type="component" value="Unplaced"/>
</dbReference>
<name>A0A3Q3JDL1_MONAL</name>
<sequence length="324" mass="36512">MHCTFNYALCGDENDDYDALWDGFIHRIETSERRNTVDVKKLYVGPEGVSSLVHLPDDLQNLYMLSENSAPQIALLVRGGADAKNLGPMIHSCLKAIDWMCTQNAQLQFSPSTQCYAVEHNSQLTLTLEKCLLNRNHNRENIDHPLTQTLLDRLPPSLWSAGPTDVGLLTVDPVMITLREGAVPLYQAQYPLTQQQVSGIEKTIHGLLEAGVLTPTHSSWNTLIHPVPKAGKPDYRMVHDIRAVNKVVVPTNSVTPNPYTMLNAISSEHKFFTCIDLRNAFFSVPLHRDSQNIFAFMYKGQQFAYRRLPMGFIDSPSIFNHILR</sequence>
<proteinExistence type="inferred from homology"/>
<reference evidence="4" key="2">
    <citation type="submission" date="2025-09" db="UniProtKB">
        <authorList>
            <consortium name="Ensembl"/>
        </authorList>
    </citation>
    <scope>IDENTIFICATION</scope>
</reference>
<protein>
    <recommendedName>
        <fullName evidence="2">ribonuclease H</fullName>
        <ecNumber evidence="2">3.1.26.4</ecNumber>
    </recommendedName>
</protein>
<dbReference type="InterPro" id="IPR051320">
    <property type="entry name" value="Viral_Replic_Matur_Polypro"/>
</dbReference>
<dbReference type="PANTHER" id="PTHR33064">
    <property type="entry name" value="POL PROTEIN"/>
    <property type="match status" value="1"/>
</dbReference>
<dbReference type="Gene3D" id="3.10.10.10">
    <property type="entry name" value="HIV Type 1 Reverse Transcriptase, subunit A, domain 1"/>
    <property type="match status" value="1"/>
</dbReference>
<dbReference type="Gene3D" id="3.30.70.270">
    <property type="match status" value="1"/>
</dbReference>
<accession>A0A3Q3JDL1</accession>
<dbReference type="SUPFAM" id="SSF56672">
    <property type="entry name" value="DNA/RNA polymerases"/>
    <property type="match status" value="1"/>
</dbReference>
<evidence type="ECO:0000256" key="1">
    <source>
        <dbReference type="ARBA" id="ARBA00010879"/>
    </source>
</evidence>
<evidence type="ECO:0000256" key="2">
    <source>
        <dbReference type="ARBA" id="ARBA00012180"/>
    </source>
</evidence>
<dbReference type="InterPro" id="IPR043128">
    <property type="entry name" value="Rev_trsase/Diguanyl_cyclase"/>
</dbReference>